<dbReference type="PANTHER" id="PTHR37306:SF1">
    <property type="entry name" value="COLICIN V PRODUCTION PROTEIN"/>
    <property type="match status" value="1"/>
</dbReference>
<dbReference type="InterPro" id="IPR003825">
    <property type="entry name" value="Colicin-V_CvpA"/>
</dbReference>
<evidence type="ECO:0000313" key="6">
    <source>
        <dbReference type="EMBL" id="WFD10274.1"/>
    </source>
</evidence>
<sequence length="200" mass="23657">MNLNYIDFIIIIFIGLFALKGFHLGFIKSLFNLVKYLISIFICKMFYKTVIDYIIQNDNIYRPLSNFINNILINIMKNDTLTQPTTKILIQVIVILIMFIVSNLVLELVINFIDDIFKFAPLKVLNKSMGFLFGGLKGFLILLIILTLINPFLITFEKQQLIVDLNNSFLLKYLYMYNFLFKYFNDFIEIFNNYKVWSML</sequence>
<feature type="transmembrane region" description="Helical" evidence="5">
    <location>
        <begin position="131"/>
        <end position="154"/>
    </location>
</feature>
<evidence type="ECO:0000256" key="1">
    <source>
        <dbReference type="ARBA" id="ARBA00004141"/>
    </source>
</evidence>
<keyword evidence="3 5" id="KW-1133">Transmembrane helix</keyword>
<dbReference type="RefSeq" id="WP_277732251.1">
    <property type="nucleotide sequence ID" value="NZ_CP120733.1"/>
</dbReference>
<keyword evidence="4 5" id="KW-0472">Membrane</keyword>
<dbReference type="Pfam" id="PF02674">
    <property type="entry name" value="Colicin_V"/>
    <property type="match status" value="1"/>
</dbReference>
<protein>
    <submittedName>
        <fullName evidence="6">CvpA family protein</fullName>
    </submittedName>
</protein>
<keyword evidence="7" id="KW-1185">Reference proteome</keyword>
<organism evidence="6 7">
    <name type="scientific">Tepidibacter hydrothermalis</name>
    <dbReference type="NCBI Taxonomy" id="3036126"/>
    <lineage>
        <taxon>Bacteria</taxon>
        <taxon>Bacillati</taxon>
        <taxon>Bacillota</taxon>
        <taxon>Clostridia</taxon>
        <taxon>Peptostreptococcales</taxon>
        <taxon>Peptostreptococcaceae</taxon>
        <taxon>Tepidibacter</taxon>
    </lineage>
</organism>
<feature type="transmembrane region" description="Helical" evidence="5">
    <location>
        <begin position="6"/>
        <end position="26"/>
    </location>
</feature>
<gene>
    <name evidence="6" type="ORF">P4S50_18265</name>
</gene>
<dbReference type="PANTHER" id="PTHR37306">
    <property type="entry name" value="COLICIN V PRODUCTION PROTEIN"/>
    <property type="match status" value="1"/>
</dbReference>
<dbReference type="Proteomes" id="UP001222800">
    <property type="component" value="Chromosome"/>
</dbReference>
<evidence type="ECO:0000256" key="3">
    <source>
        <dbReference type="ARBA" id="ARBA00022989"/>
    </source>
</evidence>
<proteinExistence type="predicted"/>
<keyword evidence="2 5" id="KW-0812">Transmembrane</keyword>
<reference evidence="6 7" key="1">
    <citation type="submission" date="2023-03" db="EMBL/GenBank/DDBJ databases">
        <title>Complete genome sequence of Tepidibacter sp. SWIR-1, isolated from a deep-sea hydrothermal vent.</title>
        <authorList>
            <person name="Li X."/>
        </authorList>
    </citation>
    <scope>NUCLEOTIDE SEQUENCE [LARGE SCALE GENOMIC DNA]</scope>
    <source>
        <strain evidence="6 7">SWIR-1</strain>
    </source>
</reference>
<feature type="transmembrane region" description="Helical" evidence="5">
    <location>
        <begin position="88"/>
        <end position="110"/>
    </location>
</feature>
<dbReference type="EMBL" id="CP120733">
    <property type="protein sequence ID" value="WFD10274.1"/>
    <property type="molecule type" value="Genomic_DNA"/>
</dbReference>
<accession>A0ABY8EER9</accession>
<evidence type="ECO:0000256" key="4">
    <source>
        <dbReference type="ARBA" id="ARBA00023136"/>
    </source>
</evidence>
<evidence type="ECO:0000313" key="7">
    <source>
        <dbReference type="Proteomes" id="UP001222800"/>
    </source>
</evidence>
<name>A0ABY8EER9_9FIRM</name>
<evidence type="ECO:0000256" key="5">
    <source>
        <dbReference type="SAM" id="Phobius"/>
    </source>
</evidence>
<comment type="subcellular location">
    <subcellularLocation>
        <location evidence="1">Membrane</location>
        <topology evidence="1">Multi-pass membrane protein</topology>
    </subcellularLocation>
</comment>
<evidence type="ECO:0000256" key="2">
    <source>
        <dbReference type="ARBA" id="ARBA00022692"/>
    </source>
</evidence>